<organism evidence="2 3">
    <name type="scientific">Duganella sacchari</name>
    <dbReference type="NCBI Taxonomy" id="551987"/>
    <lineage>
        <taxon>Bacteria</taxon>
        <taxon>Pseudomonadati</taxon>
        <taxon>Pseudomonadota</taxon>
        <taxon>Betaproteobacteria</taxon>
        <taxon>Burkholderiales</taxon>
        <taxon>Oxalobacteraceae</taxon>
        <taxon>Telluria group</taxon>
        <taxon>Duganella</taxon>
    </lineage>
</organism>
<dbReference type="Gene3D" id="3.40.50.1010">
    <property type="entry name" value="5'-nuclease"/>
    <property type="match status" value="1"/>
</dbReference>
<dbReference type="Pfam" id="PF01936">
    <property type="entry name" value="NYN"/>
    <property type="match status" value="1"/>
</dbReference>
<dbReference type="OrthoDB" id="9800236at2"/>
<dbReference type="InterPro" id="IPR047140">
    <property type="entry name" value="LabA"/>
</dbReference>
<keyword evidence="3" id="KW-1185">Reference proteome</keyword>
<sequence>MANVMAFIDGENLTTRYEEMLKTREPRLPDVSEWQIREAVTHIPGKFAWSRHSIRDFALGDNLTRAYYYTTFVGAHDELDAFSAQVGACAAEATVKISAGNLPEVRLIPRVFKKTQKGTKTKSVDISLCVDVLELVKNNALDAVYLISGDVDYRPLIEAVMRAGKRVYVASLSSGRSHVLPNLPDVFVDLDRIYFK</sequence>
<gene>
    <name evidence="2" type="ORF">SAMN05192549_11491</name>
</gene>
<evidence type="ECO:0000313" key="2">
    <source>
        <dbReference type="EMBL" id="SHN42521.1"/>
    </source>
</evidence>
<dbReference type="EMBL" id="FRCX01000014">
    <property type="protein sequence ID" value="SHN42521.1"/>
    <property type="molecule type" value="Genomic_DNA"/>
</dbReference>
<feature type="domain" description="NYN" evidence="1">
    <location>
        <begin position="4"/>
        <end position="191"/>
    </location>
</feature>
<name>A0A1M7R8N5_9BURK</name>
<evidence type="ECO:0000313" key="3">
    <source>
        <dbReference type="Proteomes" id="UP000184339"/>
    </source>
</evidence>
<dbReference type="Proteomes" id="UP000184339">
    <property type="component" value="Unassembled WGS sequence"/>
</dbReference>
<accession>A0A1M7R8N5</accession>
<dbReference type="PANTHER" id="PTHR35458:SF8">
    <property type="entry name" value="SLR0650 PROTEIN"/>
    <property type="match status" value="1"/>
</dbReference>
<dbReference type="AlphaFoldDB" id="A0A1M7R8N5"/>
<dbReference type="GO" id="GO:0004540">
    <property type="term" value="F:RNA nuclease activity"/>
    <property type="evidence" value="ECO:0007669"/>
    <property type="project" value="InterPro"/>
</dbReference>
<dbReference type="RefSeq" id="WP_084560333.1">
    <property type="nucleotide sequence ID" value="NZ_FRCX01000014.1"/>
</dbReference>
<dbReference type="PANTHER" id="PTHR35458">
    <property type="entry name" value="SLR0755 PROTEIN"/>
    <property type="match status" value="1"/>
</dbReference>
<evidence type="ECO:0000259" key="1">
    <source>
        <dbReference type="Pfam" id="PF01936"/>
    </source>
</evidence>
<dbReference type="InterPro" id="IPR021139">
    <property type="entry name" value="NYN"/>
</dbReference>
<proteinExistence type="predicted"/>
<dbReference type="STRING" id="551987.SAMN05192549_11491"/>
<reference evidence="3" key="1">
    <citation type="submission" date="2016-11" db="EMBL/GenBank/DDBJ databases">
        <authorList>
            <person name="Varghese N."/>
            <person name="Submissions S."/>
        </authorList>
    </citation>
    <scope>NUCLEOTIDE SEQUENCE [LARGE SCALE GENOMIC DNA]</scope>
    <source>
        <strain evidence="3">Sac-22</strain>
    </source>
</reference>
<protein>
    <submittedName>
        <fullName evidence="2">TIGR00288 family protein</fullName>
    </submittedName>
</protein>